<evidence type="ECO:0000313" key="3">
    <source>
        <dbReference type="EMBL" id="KAK8944848.1"/>
    </source>
</evidence>
<accession>A0AAP0BMX6</accession>
<dbReference type="GO" id="GO:0003676">
    <property type="term" value="F:nucleic acid binding"/>
    <property type="evidence" value="ECO:0007669"/>
    <property type="project" value="InterPro"/>
</dbReference>
<dbReference type="Pfam" id="PF00098">
    <property type="entry name" value="zf-CCHC"/>
    <property type="match status" value="1"/>
</dbReference>
<gene>
    <name evidence="3" type="ORF">KSP39_PZI007980</name>
</gene>
<reference evidence="3 4" key="1">
    <citation type="journal article" date="2022" name="Nat. Plants">
        <title>Genomes of leafy and leafless Platanthera orchids illuminate the evolution of mycoheterotrophy.</title>
        <authorList>
            <person name="Li M.H."/>
            <person name="Liu K.W."/>
            <person name="Li Z."/>
            <person name="Lu H.C."/>
            <person name="Ye Q.L."/>
            <person name="Zhang D."/>
            <person name="Wang J.Y."/>
            <person name="Li Y.F."/>
            <person name="Zhong Z.M."/>
            <person name="Liu X."/>
            <person name="Yu X."/>
            <person name="Liu D.K."/>
            <person name="Tu X.D."/>
            <person name="Liu B."/>
            <person name="Hao Y."/>
            <person name="Liao X.Y."/>
            <person name="Jiang Y.T."/>
            <person name="Sun W.H."/>
            <person name="Chen J."/>
            <person name="Chen Y.Q."/>
            <person name="Ai Y."/>
            <person name="Zhai J.W."/>
            <person name="Wu S.S."/>
            <person name="Zhou Z."/>
            <person name="Hsiao Y.Y."/>
            <person name="Wu W.L."/>
            <person name="Chen Y.Y."/>
            <person name="Lin Y.F."/>
            <person name="Hsu J.L."/>
            <person name="Li C.Y."/>
            <person name="Wang Z.W."/>
            <person name="Zhao X."/>
            <person name="Zhong W.Y."/>
            <person name="Ma X.K."/>
            <person name="Ma L."/>
            <person name="Huang J."/>
            <person name="Chen G.Z."/>
            <person name="Huang M.Z."/>
            <person name="Huang L."/>
            <person name="Peng D.H."/>
            <person name="Luo Y.B."/>
            <person name="Zou S.Q."/>
            <person name="Chen S.P."/>
            <person name="Lan S."/>
            <person name="Tsai W.C."/>
            <person name="Van de Peer Y."/>
            <person name="Liu Z.J."/>
        </authorList>
    </citation>
    <scope>NUCLEOTIDE SEQUENCE [LARGE SCALE GENOMIC DNA]</scope>
    <source>
        <strain evidence="3">Lor287</strain>
    </source>
</reference>
<dbReference type="EMBL" id="JBBWWQ010000006">
    <property type="protein sequence ID" value="KAK8944848.1"/>
    <property type="molecule type" value="Genomic_DNA"/>
</dbReference>
<keyword evidence="1" id="KW-0863">Zinc-finger</keyword>
<dbReference type="InterPro" id="IPR005162">
    <property type="entry name" value="Retrotrans_gag_dom"/>
</dbReference>
<feature type="domain" description="CCHC-type" evidence="2">
    <location>
        <begin position="275"/>
        <end position="287"/>
    </location>
</feature>
<dbReference type="Pfam" id="PF03732">
    <property type="entry name" value="Retrotrans_gag"/>
    <property type="match status" value="1"/>
</dbReference>
<dbReference type="SMART" id="SM00343">
    <property type="entry name" value="ZnF_C2HC"/>
    <property type="match status" value="1"/>
</dbReference>
<dbReference type="SUPFAM" id="SSF57756">
    <property type="entry name" value="Retrovirus zinc finger-like domains"/>
    <property type="match status" value="1"/>
</dbReference>
<dbReference type="AlphaFoldDB" id="A0AAP0BMX6"/>
<evidence type="ECO:0000313" key="4">
    <source>
        <dbReference type="Proteomes" id="UP001418222"/>
    </source>
</evidence>
<proteinExistence type="predicted"/>
<dbReference type="PROSITE" id="PS50158">
    <property type="entry name" value="ZF_CCHC"/>
    <property type="match status" value="1"/>
</dbReference>
<keyword evidence="1" id="KW-0862">Zinc</keyword>
<dbReference type="PANTHER" id="PTHR34482">
    <property type="entry name" value="DNA DAMAGE-INDUCIBLE PROTEIN 1-LIKE"/>
    <property type="match status" value="1"/>
</dbReference>
<name>A0AAP0BMX6_9ASPA</name>
<evidence type="ECO:0000259" key="2">
    <source>
        <dbReference type="PROSITE" id="PS50158"/>
    </source>
</evidence>
<comment type="caution">
    <text evidence="3">The sequence shown here is derived from an EMBL/GenBank/DDBJ whole genome shotgun (WGS) entry which is preliminary data.</text>
</comment>
<dbReference type="Proteomes" id="UP001418222">
    <property type="component" value="Unassembled WGS sequence"/>
</dbReference>
<dbReference type="InterPro" id="IPR036875">
    <property type="entry name" value="Znf_CCHC_sf"/>
</dbReference>
<keyword evidence="1" id="KW-0479">Metal-binding</keyword>
<sequence>MINAQTARQVQHPTPAVERVPLQAAEPIRVEQVVVDPLIPRRATEKHLKHVMVFNPPVFLGTGTPSQAKDWLSRVKRVLIATETEEWQKTTIATILLDGDARLWWEGLELHHLGGRQLTDISMGEFLRLFLARYLPSAQRILMENEFQKLRQGDSSVDEYLHEFTRFGHYASSSMADEERKTNRFYEGLCDDLRLLLSGPMTRGFLTLVNTTRSLEKDLRNVQAKKDSSTKKKEFKVSTSSKSWYRKFYKKARTSSPASSFGASGATTGRTPGTCYNCGKSGHFARDFWSGHPKSEMKPGATYEEKGMAIESIASHYAPAQPRVYNLGQQEAIKQVDVVTGTV</sequence>
<dbReference type="InterPro" id="IPR001878">
    <property type="entry name" value="Znf_CCHC"/>
</dbReference>
<evidence type="ECO:0000256" key="1">
    <source>
        <dbReference type="PROSITE-ProRule" id="PRU00047"/>
    </source>
</evidence>
<dbReference type="GO" id="GO:0008270">
    <property type="term" value="F:zinc ion binding"/>
    <property type="evidence" value="ECO:0007669"/>
    <property type="project" value="UniProtKB-KW"/>
</dbReference>
<protein>
    <recommendedName>
        <fullName evidence="2">CCHC-type domain-containing protein</fullName>
    </recommendedName>
</protein>
<organism evidence="3 4">
    <name type="scientific">Platanthera zijinensis</name>
    <dbReference type="NCBI Taxonomy" id="2320716"/>
    <lineage>
        <taxon>Eukaryota</taxon>
        <taxon>Viridiplantae</taxon>
        <taxon>Streptophyta</taxon>
        <taxon>Embryophyta</taxon>
        <taxon>Tracheophyta</taxon>
        <taxon>Spermatophyta</taxon>
        <taxon>Magnoliopsida</taxon>
        <taxon>Liliopsida</taxon>
        <taxon>Asparagales</taxon>
        <taxon>Orchidaceae</taxon>
        <taxon>Orchidoideae</taxon>
        <taxon>Orchideae</taxon>
        <taxon>Orchidinae</taxon>
        <taxon>Platanthera</taxon>
    </lineage>
</organism>
<keyword evidence="4" id="KW-1185">Reference proteome</keyword>
<dbReference type="Gene3D" id="4.10.60.10">
    <property type="entry name" value="Zinc finger, CCHC-type"/>
    <property type="match status" value="1"/>
</dbReference>